<name>A0A370DN81_9GAMM</name>
<sequence length="467" mass="51596">MRNKLACALVLAGVLSPLLAQAGPQQMLLLIDMLKENGTLTEAQHQQLKAAMMAEDPAPSSKQPLAQQTLPLSASEPVDVMVSTQGGSVKAESYDGRSSFQLTAQIAADAAWYDSDITDMGNAAEIRYARIGAEGTLFGPWEYELEIDFAGEDVGLKDAWLGYRTMGDSRFKVGLFKTPFSLEEMTPSANQTFMERSLINAMTPGRNVGVGFETYGGQWSLAGSIFGEGADDGDDRLDDEGWGRSLRGTWAPVATDTRALHLGLSSTARTYGGDSDDEAVFRIRTDPESHLVDSNNYLLDTNQYETKKSKYKIQHMEHTTSIGVEAAMVHGPVSLQGEFVRTYVNSEDYMESLDFHGFYVAGSWFLTGESRNYDHTQGRFGRITPYSNFGWGEGSGAWEMALRYSHLDLDDQDIEGGREWNATVGVNWYVNPNIRFMANYIVVNSEPDAAGEEDDPRIIQVRGQYDF</sequence>
<organism evidence="2 3">
    <name type="scientific">endosymbiont of Escarpia spicata</name>
    <dbReference type="NCBI Taxonomy" id="2200908"/>
    <lineage>
        <taxon>Bacteria</taxon>
        <taxon>Pseudomonadati</taxon>
        <taxon>Pseudomonadota</taxon>
        <taxon>Gammaproteobacteria</taxon>
        <taxon>sulfur-oxidizing symbionts</taxon>
    </lineage>
</organism>
<protein>
    <submittedName>
        <fullName evidence="2">Porin</fullName>
    </submittedName>
</protein>
<keyword evidence="1" id="KW-0732">Signal</keyword>
<dbReference type="Proteomes" id="UP000254771">
    <property type="component" value="Unassembled WGS sequence"/>
</dbReference>
<feature type="signal peptide" evidence="1">
    <location>
        <begin position="1"/>
        <end position="22"/>
    </location>
</feature>
<dbReference type="AlphaFoldDB" id="A0A370DN81"/>
<evidence type="ECO:0000313" key="3">
    <source>
        <dbReference type="Proteomes" id="UP000254771"/>
    </source>
</evidence>
<reference evidence="2 3" key="1">
    <citation type="journal article" date="2018" name="ISME J.">
        <title>Endosymbiont genomes yield clues of tubeworm success.</title>
        <authorList>
            <person name="Li Y."/>
            <person name="Liles M.R."/>
            <person name="Halanych K.M."/>
        </authorList>
    </citation>
    <scope>NUCLEOTIDE SEQUENCE [LARGE SCALE GENOMIC DNA]</scope>
    <source>
        <strain evidence="2">A1462</strain>
    </source>
</reference>
<gene>
    <name evidence="2" type="ORF">DIZ78_08970</name>
</gene>
<evidence type="ECO:0000256" key="1">
    <source>
        <dbReference type="SAM" id="SignalP"/>
    </source>
</evidence>
<dbReference type="Pfam" id="PF07396">
    <property type="entry name" value="Porin_O_P"/>
    <property type="match status" value="1"/>
</dbReference>
<evidence type="ECO:0000313" key="2">
    <source>
        <dbReference type="EMBL" id="RDH86293.1"/>
    </source>
</evidence>
<keyword evidence="3" id="KW-1185">Reference proteome</keyword>
<dbReference type="InterPro" id="IPR023614">
    <property type="entry name" value="Porin_dom_sf"/>
</dbReference>
<dbReference type="InterPro" id="IPR010870">
    <property type="entry name" value="Porin_O/P"/>
</dbReference>
<proteinExistence type="predicted"/>
<dbReference type="Gene3D" id="2.40.160.10">
    <property type="entry name" value="Porin"/>
    <property type="match status" value="1"/>
</dbReference>
<accession>A0A370DN81</accession>
<feature type="chain" id="PRO_5016802043" evidence="1">
    <location>
        <begin position="23"/>
        <end position="467"/>
    </location>
</feature>
<comment type="caution">
    <text evidence="2">The sequence shown here is derived from an EMBL/GenBank/DDBJ whole genome shotgun (WGS) entry which is preliminary data.</text>
</comment>
<dbReference type="EMBL" id="QFXE01000010">
    <property type="protein sequence ID" value="RDH86293.1"/>
    <property type="molecule type" value="Genomic_DNA"/>
</dbReference>
<dbReference type="SUPFAM" id="SSF56935">
    <property type="entry name" value="Porins"/>
    <property type="match status" value="1"/>
</dbReference>